<gene>
    <name evidence="2" type="ORF">PCON_07788</name>
</gene>
<keyword evidence="1" id="KW-0472">Membrane</keyword>
<organism evidence="2 3">
    <name type="scientific">Pyronema omphalodes (strain CBS 100304)</name>
    <name type="common">Pyronema confluens</name>
    <dbReference type="NCBI Taxonomy" id="1076935"/>
    <lineage>
        <taxon>Eukaryota</taxon>
        <taxon>Fungi</taxon>
        <taxon>Dikarya</taxon>
        <taxon>Ascomycota</taxon>
        <taxon>Pezizomycotina</taxon>
        <taxon>Pezizomycetes</taxon>
        <taxon>Pezizales</taxon>
        <taxon>Pyronemataceae</taxon>
        <taxon>Pyronema</taxon>
    </lineage>
</organism>
<proteinExistence type="predicted"/>
<sequence>MWADDELTLIVVLANLLSAIWTYFVIVFSFDQQSAGYKFIHRELAWYALWYSCQTYAFLVSTTNLSIAVYISLRVRDGLKERFKTTGTTRRIAWALIILLLAAAVMVACFIPWRMTLWDVELGDGESVERMEKIVGKAMETLGGRVDCQWDPRGRCRWVEGLK</sequence>
<dbReference type="OrthoDB" id="5356024at2759"/>
<dbReference type="EMBL" id="HF935395">
    <property type="protein sequence ID" value="CCX29969.1"/>
    <property type="molecule type" value="Genomic_DNA"/>
</dbReference>
<feature type="transmembrane region" description="Helical" evidence="1">
    <location>
        <begin position="7"/>
        <end position="28"/>
    </location>
</feature>
<feature type="transmembrane region" description="Helical" evidence="1">
    <location>
        <begin position="48"/>
        <end position="71"/>
    </location>
</feature>
<protein>
    <submittedName>
        <fullName evidence="2">Uncharacterized protein</fullName>
    </submittedName>
</protein>
<keyword evidence="1" id="KW-1133">Transmembrane helix</keyword>
<feature type="transmembrane region" description="Helical" evidence="1">
    <location>
        <begin position="92"/>
        <end position="113"/>
    </location>
</feature>
<dbReference type="Proteomes" id="UP000018144">
    <property type="component" value="Unassembled WGS sequence"/>
</dbReference>
<name>U4LCY7_PYROM</name>
<dbReference type="AlphaFoldDB" id="U4LCY7"/>
<evidence type="ECO:0000313" key="3">
    <source>
        <dbReference type="Proteomes" id="UP000018144"/>
    </source>
</evidence>
<evidence type="ECO:0000256" key="1">
    <source>
        <dbReference type="SAM" id="Phobius"/>
    </source>
</evidence>
<keyword evidence="1" id="KW-0812">Transmembrane</keyword>
<reference evidence="2 3" key="1">
    <citation type="journal article" date="2013" name="PLoS Genet.">
        <title>The genome and development-dependent transcriptomes of Pyronema confluens: a window into fungal evolution.</title>
        <authorList>
            <person name="Traeger S."/>
            <person name="Altegoer F."/>
            <person name="Freitag M."/>
            <person name="Gabaldon T."/>
            <person name="Kempken F."/>
            <person name="Kumar A."/>
            <person name="Marcet-Houben M."/>
            <person name="Poggeler S."/>
            <person name="Stajich J.E."/>
            <person name="Nowrousian M."/>
        </authorList>
    </citation>
    <scope>NUCLEOTIDE SEQUENCE [LARGE SCALE GENOMIC DNA]</scope>
    <source>
        <strain evidence="3">CBS 100304</strain>
        <tissue evidence="2">Vegetative mycelium</tissue>
    </source>
</reference>
<accession>U4LCY7</accession>
<keyword evidence="3" id="KW-1185">Reference proteome</keyword>
<evidence type="ECO:0000313" key="2">
    <source>
        <dbReference type="EMBL" id="CCX29969.1"/>
    </source>
</evidence>